<sequence length="96" mass="10698">MVKIMRAFLWQGTDDVQSGKCLVAWSAVQRPLELGGLGVPNITLFGKALRLQWLWQARTEPDSTAARLPDATDKNMSDFFRASLQTELGDGSQIKF</sequence>
<evidence type="ECO:0000313" key="2">
    <source>
        <dbReference type="Proteomes" id="UP001054889"/>
    </source>
</evidence>
<reference evidence="1" key="2">
    <citation type="submission" date="2021-12" db="EMBL/GenBank/DDBJ databases">
        <title>Resequencing data analysis of finger millet.</title>
        <authorList>
            <person name="Hatakeyama M."/>
            <person name="Aluri S."/>
            <person name="Balachadran M.T."/>
            <person name="Sivarajan S.R."/>
            <person name="Poveda L."/>
            <person name="Shimizu-Inatsugi R."/>
            <person name="Schlapbach R."/>
            <person name="Sreeman S.M."/>
            <person name="Shimizu K.K."/>
        </authorList>
    </citation>
    <scope>NUCLEOTIDE SEQUENCE</scope>
</reference>
<reference evidence="1" key="1">
    <citation type="journal article" date="2018" name="DNA Res.">
        <title>Multiple hybrid de novo genome assembly of finger millet, an orphan allotetraploid crop.</title>
        <authorList>
            <person name="Hatakeyama M."/>
            <person name="Aluri S."/>
            <person name="Balachadran M.T."/>
            <person name="Sivarajan S.R."/>
            <person name="Patrignani A."/>
            <person name="Gruter S."/>
            <person name="Poveda L."/>
            <person name="Shimizu-Inatsugi R."/>
            <person name="Baeten J."/>
            <person name="Francoijs K.J."/>
            <person name="Nataraja K.N."/>
            <person name="Reddy Y.A.N."/>
            <person name="Phadnis S."/>
            <person name="Ravikumar R.L."/>
            <person name="Schlapbach R."/>
            <person name="Sreeman S.M."/>
            <person name="Shimizu K.K."/>
        </authorList>
    </citation>
    <scope>NUCLEOTIDE SEQUENCE</scope>
</reference>
<proteinExistence type="predicted"/>
<gene>
    <name evidence="1" type="primary">gb05924</name>
    <name evidence="1" type="ORF">PR202_gb05924</name>
</gene>
<evidence type="ECO:0000313" key="1">
    <source>
        <dbReference type="EMBL" id="GJN18730.1"/>
    </source>
</evidence>
<accession>A0AAV5E911</accession>
<organism evidence="1 2">
    <name type="scientific">Eleusine coracana subsp. coracana</name>
    <dbReference type="NCBI Taxonomy" id="191504"/>
    <lineage>
        <taxon>Eukaryota</taxon>
        <taxon>Viridiplantae</taxon>
        <taxon>Streptophyta</taxon>
        <taxon>Embryophyta</taxon>
        <taxon>Tracheophyta</taxon>
        <taxon>Spermatophyta</taxon>
        <taxon>Magnoliopsida</taxon>
        <taxon>Liliopsida</taxon>
        <taxon>Poales</taxon>
        <taxon>Poaceae</taxon>
        <taxon>PACMAD clade</taxon>
        <taxon>Chloridoideae</taxon>
        <taxon>Cynodonteae</taxon>
        <taxon>Eleusininae</taxon>
        <taxon>Eleusine</taxon>
    </lineage>
</organism>
<name>A0AAV5E911_ELECO</name>
<comment type="caution">
    <text evidence="1">The sequence shown here is derived from an EMBL/GenBank/DDBJ whole genome shotgun (WGS) entry which is preliminary data.</text>
</comment>
<keyword evidence="2" id="KW-1185">Reference proteome</keyword>
<dbReference type="EMBL" id="BQKI01000073">
    <property type="protein sequence ID" value="GJN18730.1"/>
    <property type="molecule type" value="Genomic_DNA"/>
</dbReference>
<dbReference type="Proteomes" id="UP001054889">
    <property type="component" value="Unassembled WGS sequence"/>
</dbReference>
<protein>
    <submittedName>
        <fullName evidence="1">Uncharacterized protein</fullName>
    </submittedName>
</protein>
<dbReference type="AlphaFoldDB" id="A0AAV5E911"/>